<comment type="subcellular location">
    <subcellularLocation>
        <location evidence="1">Golgi apparatus</location>
    </subcellularLocation>
</comment>
<dbReference type="GO" id="GO:0052691">
    <property type="term" value="F:UDP-arabinopyranose mutase activity"/>
    <property type="evidence" value="ECO:0007669"/>
    <property type="project" value="TreeGrafter"/>
</dbReference>
<dbReference type="EMBL" id="MGJP01000004">
    <property type="protein sequence ID" value="OGN10534.1"/>
    <property type="molecule type" value="Genomic_DNA"/>
</dbReference>
<reference evidence="3 4" key="1">
    <citation type="journal article" date="2016" name="Nat. Commun.">
        <title>Thousands of microbial genomes shed light on interconnected biogeochemical processes in an aquifer system.</title>
        <authorList>
            <person name="Anantharaman K."/>
            <person name="Brown C.T."/>
            <person name="Hug L.A."/>
            <person name="Sharon I."/>
            <person name="Castelle C.J."/>
            <person name="Probst A.J."/>
            <person name="Thomas B.C."/>
            <person name="Singh A."/>
            <person name="Wilkins M.J."/>
            <person name="Karaoz U."/>
            <person name="Brodie E.L."/>
            <person name="Williams K.H."/>
            <person name="Hubbard S.S."/>
            <person name="Banfield J.F."/>
        </authorList>
    </citation>
    <scope>NUCLEOTIDE SEQUENCE [LARGE SCALE GENOMIC DNA]</scope>
</reference>
<evidence type="ECO:0000313" key="3">
    <source>
        <dbReference type="EMBL" id="OGN10534.1"/>
    </source>
</evidence>
<dbReference type="PANTHER" id="PTHR31682">
    <property type="entry name" value="UDP-ARABINOSE MUTASE"/>
    <property type="match status" value="1"/>
</dbReference>
<evidence type="ECO:0000313" key="4">
    <source>
        <dbReference type="Proteomes" id="UP000177167"/>
    </source>
</evidence>
<dbReference type="PANTHER" id="PTHR31682:SF44">
    <property type="entry name" value="UDP-ARABINOPYRANOSE MUTASE 3"/>
    <property type="match status" value="1"/>
</dbReference>
<keyword evidence="2" id="KW-0333">Golgi apparatus</keyword>
<evidence type="ECO:0008006" key="5">
    <source>
        <dbReference type="Google" id="ProtNLM"/>
    </source>
</evidence>
<dbReference type="InterPro" id="IPR037595">
    <property type="entry name" value="RGP_fam"/>
</dbReference>
<dbReference type="GO" id="GO:0033356">
    <property type="term" value="P:UDP-L-arabinose metabolic process"/>
    <property type="evidence" value="ECO:0007669"/>
    <property type="project" value="TreeGrafter"/>
</dbReference>
<dbReference type="GO" id="GO:0005829">
    <property type="term" value="C:cytosol"/>
    <property type="evidence" value="ECO:0007669"/>
    <property type="project" value="TreeGrafter"/>
</dbReference>
<dbReference type="Proteomes" id="UP000177167">
    <property type="component" value="Unassembled WGS sequence"/>
</dbReference>
<gene>
    <name evidence="3" type="ORF">A3J46_00765</name>
</gene>
<organism evidence="3 4">
    <name type="scientific">Candidatus Yanofskybacteria bacterium RIFCSPHIGHO2_02_FULL_41_11</name>
    <dbReference type="NCBI Taxonomy" id="1802675"/>
    <lineage>
        <taxon>Bacteria</taxon>
        <taxon>Candidatus Yanofskyibacteriota</taxon>
    </lineage>
</organism>
<comment type="caution">
    <text evidence="3">The sequence shown here is derived from an EMBL/GenBank/DDBJ whole genome shotgun (WGS) entry which is preliminary data.</text>
</comment>
<dbReference type="Pfam" id="PF03214">
    <property type="entry name" value="RGP"/>
    <property type="match status" value="1"/>
</dbReference>
<sequence>MNKPYHIVITTIFHPLILDELFDNISKHDHLDETKIWIVGDKKTPGSVGEFAKRISSKGLETIYVDVATQEEWGKEYTDFYRCFPYNTQSRRGVGFPWVLQDGCEILILIDDDNFPTGDDFIGGHANTGKIWNGQMISEPVGFHNVCEYLEFEPSRHVFTRGFPFHLRDTRNNPVRKTEKPVRIGATAGLWLSAPDVDATTWLNGRISGVKYKGEPTNVLHQDTWAPINTQNTSILRELIPAFVPVPMGWDVPGGKIDWYNDIWGGYFFQALTQGMPYNVAFGRPLVDHRRNPHEYINDLRQEFWGIILTDWLVNLLKADFRPISLNILDRLGELADFLEEKTDMSMPAWTPAEMKSFMKNISGTMRQWSKVCEKIMK</sequence>
<protein>
    <recommendedName>
        <fullName evidence="5">Glycosyltransferase 2-like domain-containing protein</fullName>
    </recommendedName>
</protein>
<dbReference type="AlphaFoldDB" id="A0A1F8FBG2"/>
<name>A0A1F8FBG2_9BACT</name>
<accession>A0A1F8FBG2</accession>
<evidence type="ECO:0000256" key="2">
    <source>
        <dbReference type="ARBA" id="ARBA00023034"/>
    </source>
</evidence>
<proteinExistence type="predicted"/>
<evidence type="ECO:0000256" key="1">
    <source>
        <dbReference type="ARBA" id="ARBA00004555"/>
    </source>
</evidence>